<accession>A0A0P8X5H9</accession>
<dbReference type="Gene3D" id="1.10.575.10">
    <property type="entry name" value="P1 Nuclease"/>
    <property type="match status" value="1"/>
</dbReference>
<keyword evidence="3" id="KW-1185">Reference proteome</keyword>
<dbReference type="RefSeq" id="WP_054873341.1">
    <property type="nucleotide sequence ID" value="NZ_LKET01000014.1"/>
</dbReference>
<dbReference type="OrthoDB" id="2878022at2"/>
<dbReference type="EMBL" id="LKET01000014">
    <property type="protein sequence ID" value="KPU46075.1"/>
    <property type="molecule type" value="Genomic_DNA"/>
</dbReference>
<evidence type="ECO:0000259" key="1">
    <source>
        <dbReference type="Pfam" id="PF00882"/>
    </source>
</evidence>
<dbReference type="GO" id="GO:0016788">
    <property type="term" value="F:hydrolase activity, acting on ester bonds"/>
    <property type="evidence" value="ECO:0007669"/>
    <property type="project" value="InterPro"/>
</dbReference>
<evidence type="ECO:0000313" key="2">
    <source>
        <dbReference type="EMBL" id="KPU46075.1"/>
    </source>
</evidence>
<dbReference type="InterPro" id="IPR008947">
    <property type="entry name" value="PLipase_C/P1_nuclease_dom_sf"/>
</dbReference>
<dbReference type="Proteomes" id="UP000050326">
    <property type="component" value="Unassembled WGS sequence"/>
</dbReference>
<gene>
    <name evidence="2" type="ORF">OXPF_01850</name>
</gene>
<organism evidence="2 3">
    <name type="scientific">Oxobacter pfennigii</name>
    <dbReference type="NCBI Taxonomy" id="36849"/>
    <lineage>
        <taxon>Bacteria</taxon>
        <taxon>Bacillati</taxon>
        <taxon>Bacillota</taxon>
        <taxon>Clostridia</taxon>
        <taxon>Eubacteriales</taxon>
        <taxon>Clostridiaceae</taxon>
        <taxon>Oxobacter</taxon>
    </lineage>
</organism>
<dbReference type="SUPFAM" id="SSF48537">
    <property type="entry name" value="Phospholipase C/P1 nuclease"/>
    <property type="match status" value="1"/>
</dbReference>
<dbReference type="STRING" id="36849.OXPF_01850"/>
<dbReference type="AlphaFoldDB" id="A0A0P8X5H9"/>
<dbReference type="Pfam" id="PF00882">
    <property type="entry name" value="Zn_dep_PLPC"/>
    <property type="match status" value="1"/>
</dbReference>
<protein>
    <recommendedName>
        <fullName evidence="1">Phospholipase C/D domain-containing protein</fullName>
    </recommendedName>
</protein>
<comment type="caution">
    <text evidence="2">The sequence shown here is derived from an EMBL/GenBank/DDBJ whole genome shotgun (WGS) entry which is preliminary data.</text>
</comment>
<feature type="domain" description="Phospholipase C/D" evidence="1">
    <location>
        <begin position="5"/>
        <end position="158"/>
    </location>
</feature>
<dbReference type="InterPro" id="IPR029002">
    <property type="entry name" value="PLPC/GPLD1"/>
</dbReference>
<proteinExistence type="predicted"/>
<sequence>MFSHTHAYIADMISKKLREEKQILLNNAAFRFGSIIPDFSPKYLSIGHYMDESMDFITGEALKLSKVLFQNHEAKASDYSKRLGIIVHYVSDYFCYAHNDDIYKKDKIRHFFYEADLKSQIGKLKNSITIPADTLSHTIYKDNFIDYLENKLKNYNMEDKSHLKDINYALEASYTVCNFILTRSLNRLDIDAA</sequence>
<evidence type="ECO:0000313" key="3">
    <source>
        <dbReference type="Proteomes" id="UP000050326"/>
    </source>
</evidence>
<reference evidence="2 3" key="1">
    <citation type="submission" date="2015-09" db="EMBL/GenBank/DDBJ databases">
        <title>Genome sequence of Oxobacter pfennigii DSM 3222.</title>
        <authorList>
            <person name="Poehlein A."/>
            <person name="Bengelsdorf F.R."/>
            <person name="Schiel-Bengelsdorf B."/>
            <person name="Duerre P."/>
            <person name="Daniel R."/>
        </authorList>
    </citation>
    <scope>NUCLEOTIDE SEQUENCE [LARGE SCALE GENOMIC DNA]</scope>
    <source>
        <strain evidence="2 3">DSM 3222</strain>
    </source>
</reference>
<name>A0A0P8X5H9_9CLOT</name>